<dbReference type="OrthoDB" id="7762442at2"/>
<dbReference type="InterPro" id="IPR001343">
    <property type="entry name" value="Hemolysn_Ca-bd"/>
</dbReference>
<evidence type="ECO:0000256" key="1">
    <source>
        <dbReference type="ARBA" id="ARBA00004613"/>
    </source>
</evidence>
<evidence type="ECO:0000256" key="2">
    <source>
        <dbReference type="ARBA" id="ARBA00022525"/>
    </source>
</evidence>
<dbReference type="PROSITE" id="PS00330">
    <property type="entry name" value="HEMOLYSIN_CALCIUM"/>
    <property type="match status" value="4"/>
</dbReference>
<evidence type="ECO:0000313" key="3">
    <source>
        <dbReference type="EMBL" id="MTH79961.1"/>
    </source>
</evidence>
<dbReference type="PANTHER" id="PTHR38340:SF1">
    <property type="entry name" value="S-LAYER PROTEIN"/>
    <property type="match status" value="1"/>
</dbReference>
<dbReference type="Proteomes" id="UP000478183">
    <property type="component" value="Unassembled WGS sequence"/>
</dbReference>
<dbReference type="PANTHER" id="PTHR38340">
    <property type="entry name" value="S-LAYER PROTEIN"/>
    <property type="match status" value="1"/>
</dbReference>
<organism evidence="3 4">
    <name type="scientific">Paracoccus aestuariivivens</name>
    <dbReference type="NCBI Taxonomy" id="1820333"/>
    <lineage>
        <taxon>Bacteria</taxon>
        <taxon>Pseudomonadati</taxon>
        <taxon>Pseudomonadota</taxon>
        <taxon>Alphaproteobacteria</taxon>
        <taxon>Rhodobacterales</taxon>
        <taxon>Paracoccaceae</taxon>
        <taxon>Paracoccus</taxon>
    </lineage>
</organism>
<name>A0A6L6JJD4_9RHOB</name>
<dbReference type="Pfam" id="PF00353">
    <property type="entry name" value="HemolysinCabind"/>
    <property type="match status" value="5"/>
</dbReference>
<comment type="subcellular location">
    <subcellularLocation>
        <location evidence="1">Secreted</location>
    </subcellularLocation>
</comment>
<dbReference type="GO" id="GO:0005576">
    <property type="term" value="C:extracellular region"/>
    <property type="evidence" value="ECO:0007669"/>
    <property type="project" value="UniProtKB-SubCell"/>
</dbReference>
<dbReference type="AlphaFoldDB" id="A0A6L6JJD4"/>
<dbReference type="EMBL" id="WMIE01000023">
    <property type="protein sequence ID" value="MTH79961.1"/>
    <property type="molecule type" value="Genomic_DNA"/>
</dbReference>
<keyword evidence="4" id="KW-1185">Reference proteome</keyword>
<evidence type="ECO:0000313" key="4">
    <source>
        <dbReference type="Proteomes" id="UP000478183"/>
    </source>
</evidence>
<sequence length="509" mass="50589">MRDLLEVSFTGGGSAGSVEVSSVSVQVAGASTIVDIGEPVSTPGHQVLTGTAGNEVLSGDIGNDRLSGLAGDDTLTGVAGNDTLNGGAGRDRMIGGQGNDVYVIDNASDIVLEYANQGTDFVQSTISYSLAGNVENLTLLGTAALSGTGNALSNLINGNAGNNLLSGLAGNDTLNGRLGSDRMSGGTGNDTYIVDNAGDVVIEAAGEGIDLVQSAVSHALRVNVENLTLLGTGNLAGSGNAATNLITGNAGNNRLSGLAGNDTINGGSGNDILDGGAGTDRMSGGAGNDVYRVDAIGDLTLELAGQGTDLVQSAVNYALRVNVENLTLLGTGNLAGSGNATANLITGNAGNNRLSGLAGNDTINGGFGNDVLDGGLNNDRLNGGIGNDRLIGGAGSDHISGGAGADRFVFVSLSESTVGVAGRDTITDFSRGQQDLIDLSAIDANFGRTGNQAFSFIGDAAFTGQAGQLSARTVTGGTLVSGDVNGDRIADFAVLLDDRLNLGTDCFIL</sequence>
<gene>
    <name evidence="3" type="ORF">GL286_19830</name>
</gene>
<dbReference type="Gene3D" id="2.150.10.10">
    <property type="entry name" value="Serralysin-like metalloprotease, C-terminal"/>
    <property type="match status" value="3"/>
</dbReference>
<proteinExistence type="predicted"/>
<keyword evidence="2" id="KW-0964">Secreted</keyword>
<dbReference type="PRINTS" id="PR00313">
    <property type="entry name" value="CABNDNGRPT"/>
</dbReference>
<dbReference type="InterPro" id="IPR011049">
    <property type="entry name" value="Serralysin-like_metalloprot_C"/>
</dbReference>
<dbReference type="InterPro" id="IPR018511">
    <property type="entry name" value="Hemolysin-typ_Ca-bd_CS"/>
</dbReference>
<dbReference type="GO" id="GO:0005509">
    <property type="term" value="F:calcium ion binding"/>
    <property type="evidence" value="ECO:0007669"/>
    <property type="project" value="InterPro"/>
</dbReference>
<comment type="caution">
    <text evidence="3">The sequence shown here is derived from an EMBL/GenBank/DDBJ whole genome shotgun (WGS) entry which is preliminary data.</text>
</comment>
<reference evidence="3 4" key="1">
    <citation type="submission" date="2019-11" db="EMBL/GenBank/DDBJ databases">
        <authorList>
            <person name="Dong K."/>
        </authorList>
    </citation>
    <scope>NUCLEOTIDE SEQUENCE [LARGE SCALE GENOMIC DNA]</scope>
    <source>
        <strain evidence="3 4">NBRC 111993</strain>
    </source>
</reference>
<accession>A0A6L6JJD4</accession>
<dbReference type="InterPro" id="IPR050557">
    <property type="entry name" value="RTX_toxin/Mannuronan_C5-epim"/>
</dbReference>
<dbReference type="SUPFAM" id="SSF51120">
    <property type="entry name" value="beta-Roll"/>
    <property type="match status" value="4"/>
</dbReference>
<protein>
    <submittedName>
        <fullName evidence="3">Calcium-binding protein</fullName>
    </submittedName>
</protein>